<dbReference type="VEuPathDB" id="FungiDB:FGRAMPH1_01G08843"/>
<dbReference type="EMBL" id="HG970333">
    <property type="protein sequence ID" value="CEF76224.1"/>
    <property type="molecule type" value="Genomic_DNA"/>
</dbReference>
<dbReference type="RefSeq" id="XP_011320847.1">
    <property type="nucleotide sequence ID" value="XM_011322545.1"/>
</dbReference>
<name>I1S9D4_GIBZE</name>
<dbReference type="Proteomes" id="UP000070720">
    <property type="component" value="Chromosome 2"/>
</dbReference>
<dbReference type="EnsemblFungi" id="CEF76224">
    <property type="protein sequence ID" value="CEF76224"/>
    <property type="gene ID" value="FGRRES_13465"/>
</dbReference>
<reference evidence="2 3" key="2">
    <citation type="journal article" date="2010" name="Nature">
        <title>Comparative genomics reveals mobile pathogenicity chromosomes in Fusarium.</title>
        <authorList>
            <person name="Ma L.J."/>
            <person name="van der Does H.C."/>
            <person name="Borkovich K.A."/>
            <person name="Coleman J.J."/>
            <person name="Daboussi M.J."/>
            <person name="Di Pietro A."/>
            <person name="Dufresne M."/>
            <person name="Freitag M."/>
            <person name="Grabherr M."/>
            <person name="Henrissat B."/>
            <person name="Houterman P.M."/>
            <person name="Kang S."/>
            <person name="Shim W.B."/>
            <person name="Woloshuk C."/>
            <person name="Xie X."/>
            <person name="Xu J.R."/>
            <person name="Antoniw J."/>
            <person name="Baker S.E."/>
            <person name="Bluhm B.H."/>
            <person name="Breakspear A."/>
            <person name="Brown D.W."/>
            <person name="Butchko R.A."/>
            <person name="Chapman S."/>
            <person name="Coulson R."/>
            <person name="Coutinho P.M."/>
            <person name="Danchin E.G."/>
            <person name="Diener A."/>
            <person name="Gale L.R."/>
            <person name="Gardiner D.M."/>
            <person name="Goff S."/>
            <person name="Hammond-Kosack K.E."/>
            <person name="Hilburn K."/>
            <person name="Hua-Van A."/>
            <person name="Jonkers W."/>
            <person name="Kazan K."/>
            <person name="Kodira C.D."/>
            <person name="Koehrsen M."/>
            <person name="Kumar L."/>
            <person name="Lee Y.H."/>
            <person name="Li L."/>
            <person name="Manners J.M."/>
            <person name="Miranda-Saavedra D."/>
            <person name="Mukherjee M."/>
            <person name="Park G."/>
            <person name="Park J."/>
            <person name="Park S.Y."/>
            <person name="Proctor R.H."/>
            <person name="Regev A."/>
            <person name="Ruiz-Roldan M.C."/>
            <person name="Sain D."/>
            <person name="Sakthikumar S."/>
            <person name="Sykes S."/>
            <person name="Schwartz D.C."/>
            <person name="Turgeon B.G."/>
            <person name="Wapinski I."/>
            <person name="Yoder O."/>
            <person name="Young S."/>
            <person name="Zeng Q."/>
            <person name="Zhou S."/>
            <person name="Galagan J."/>
            <person name="Cuomo C.A."/>
            <person name="Kistler H.C."/>
            <person name="Rep M."/>
        </authorList>
    </citation>
    <scope>GENOME REANNOTATION</scope>
    <source>
        <strain evidence="3">ATCC MYA-4620 / CBS 123657 / FGSC 9075 / NRRL 31084 / PH-1</strain>
        <strain evidence="2">PH-1 / ATCC MYA-4620 / FGSC 9075 / NRRL 31084</strain>
    </source>
</reference>
<reference evidence="2 3" key="1">
    <citation type="journal article" date="2007" name="Science">
        <title>The Fusarium graminearum genome reveals a link between localized polymorphism and pathogen specialization.</title>
        <authorList>
            <person name="Cuomo C.A."/>
            <person name="Gueldener U."/>
            <person name="Xu J.-R."/>
            <person name="Trail F."/>
            <person name="Turgeon B.G."/>
            <person name="Di Pietro A."/>
            <person name="Walton J.D."/>
            <person name="Ma L.-J."/>
            <person name="Baker S.E."/>
            <person name="Rep M."/>
            <person name="Adam G."/>
            <person name="Antoniw J."/>
            <person name="Baldwin T."/>
            <person name="Calvo S.E."/>
            <person name="Chang Y.-L."/>
            <person name="DeCaprio D."/>
            <person name="Gale L.R."/>
            <person name="Gnerre S."/>
            <person name="Goswami R.S."/>
            <person name="Hammond-Kosack K."/>
            <person name="Harris L.J."/>
            <person name="Hilburn K."/>
            <person name="Kennell J.C."/>
            <person name="Kroken S."/>
            <person name="Magnuson J.K."/>
            <person name="Mannhaupt G."/>
            <person name="Mauceli E.W."/>
            <person name="Mewes H.-W."/>
            <person name="Mitterbauer R."/>
            <person name="Muehlbauer G."/>
            <person name="Muensterkoetter M."/>
            <person name="Nelson D."/>
            <person name="O'Donnell K."/>
            <person name="Ouellet T."/>
            <person name="Qi W."/>
            <person name="Quesneville H."/>
            <person name="Roncero M.I.G."/>
            <person name="Seong K.-Y."/>
            <person name="Tetko I.V."/>
            <person name="Urban M."/>
            <person name="Waalwijk C."/>
            <person name="Ward T.J."/>
            <person name="Yao J."/>
            <person name="Birren B.W."/>
            <person name="Kistler H.C."/>
        </authorList>
    </citation>
    <scope>NUCLEOTIDE SEQUENCE [LARGE SCALE GENOMIC DNA]</scope>
    <source>
        <strain evidence="3">ATCC MYA-4620 / CBS 123657 / FGSC 9075 / NRRL 31084 / PH-1</strain>
        <strain evidence="2">PH-1 / ATCC MYA-4620 / FGSC 9075 / NRRL 31084</strain>
    </source>
</reference>
<reference evidence="1 3" key="3">
    <citation type="journal article" date="2015" name="BMC Genomics">
        <title>The completed genome sequence of the pathogenic ascomycete fungus Fusarium graminearum.</title>
        <authorList>
            <person name="King R."/>
            <person name="Urban M."/>
            <person name="Hammond-Kosack M.C."/>
            <person name="Hassani-Pak K."/>
            <person name="Hammond-Kosack K.E."/>
        </authorList>
    </citation>
    <scope>NUCLEOTIDE SEQUENCE [LARGE SCALE GENOMIC DNA]</scope>
    <source>
        <strain evidence="3">ATCC MYA-4620 / CBS 123657 / FGSC 9075 / NRRL 31084 / PH-1</strain>
        <strain evidence="1">PH-1</strain>
    </source>
</reference>
<evidence type="ECO:0000313" key="2">
    <source>
        <dbReference type="EnsemblFungi" id="CEF76224"/>
    </source>
</evidence>
<sequence>MQPRSPCCRVSAQYSEASKCAVFTNVSSGPSHQFYQEHSNTQPRDVDSQNITYHDRWAGGSDSQISPMPTTEFSDHPIAPDSEALIEVFFTNRWSQSPFPHKPTFVQNDFLPLTRGEPVLAAAIAETNSKDLSQQQHTHRAFFQAAIKVLTMSKPSGIRAPQMSYSAITLP</sequence>
<organism evidence="1 3">
    <name type="scientific">Gibberella zeae (strain ATCC MYA-4620 / CBS 123657 / FGSC 9075 / NRRL 31084 / PH-1)</name>
    <name type="common">Wheat head blight fungus</name>
    <name type="synonym">Fusarium graminearum</name>
    <dbReference type="NCBI Taxonomy" id="229533"/>
    <lineage>
        <taxon>Eukaryota</taxon>
        <taxon>Fungi</taxon>
        <taxon>Dikarya</taxon>
        <taxon>Ascomycota</taxon>
        <taxon>Pezizomycotina</taxon>
        <taxon>Sordariomycetes</taxon>
        <taxon>Hypocreomycetidae</taxon>
        <taxon>Hypocreales</taxon>
        <taxon>Nectriaceae</taxon>
        <taxon>Fusarium</taxon>
    </lineage>
</organism>
<dbReference type="InParanoid" id="I1S9D4"/>
<accession>I1S9D4</accession>
<protein>
    <submittedName>
        <fullName evidence="1">Chromosome 2, complete genome</fullName>
    </submittedName>
</protein>
<proteinExistence type="predicted"/>
<gene>
    <name evidence="1" type="ORF">FGRAMPH1_01T08843</name>
</gene>
<evidence type="ECO:0000313" key="1">
    <source>
        <dbReference type="EMBL" id="CEF76224.1"/>
    </source>
</evidence>
<keyword evidence="3" id="KW-1185">Reference proteome</keyword>
<dbReference type="KEGG" id="fgr:FGSG_13465"/>
<accession>A0A098DB96</accession>
<dbReference type="AlphaFoldDB" id="I1S9D4"/>
<dbReference type="STRING" id="229533.I1S9D4"/>
<reference evidence="2" key="4">
    <citation type="submission" date="2017-01" db="UniProtKB">
        <authorList>
            <consortium name="EnsemblFungi"/>
        </authorList>
    </citation>
    <scope>IDENTIFICATION</scope>
    <source>
        <strain evidence="2">PH-1 / ATCC MYA-4620 / FGSC 9075 / NRRL 31084</strain>
    </source>
</reference>
<dbReference type="HOGENOM" id="CLU_1562998_0_0_1"/>
<evidence type="ECO:0000313" key="3">
    <source>
        <dbReference type="Proteomes" id="UP000070720"/>
    </source>
</evidence>